<dbReference type="Proteomes" id="UP000018838">
    <property type="component" value="Chromosome"/>
</dbReference>
<feature type="domain" description="Saccharopine dehydrogenase-like C-terminal" evidence="2">
    <location>
        <begin position="130"/>
        <end position="410"/>
    </location>
</feature>
<dbReference type="Gene3D" id="3.30.360.30">
    <property type="entry name" value="homospermidine synthase like"/>
    <property type="match status" value="1"/>
</dbReference>
<keyword evidence="4" id="KW-1185">Reference proteome</keyword>
<keyword evidence="3" id="KW-0808">Transferase</keyword>
<gene>
    <name evidence="3" type="ORF">Loa_01233</name>
</gene>
<evidence type="ECO:0000313" key="3">
    <source>
        <dbReference type="EMBL" id="AHE66787.1"/>
    </source>
</evidence>
<dbReference type="KEGG" id="lok:Loa_01233"/>
<accession>W0BDV5</accession>
<evidence type="ECO:0000259" key="2">
    <source>
        <dbReference type="Pfam" id="PF16653"/>
    </source>
</evidence>
<proteinExistence type="predicted"/>
<dbReference type="AlphaFoldDB" id="W0BDV5"/>
<evidence type="ECO:0000259" key="1">
    <source>
        <dbReference type="Pfam" id="PF03435"/>
    </source>
</evidence>
<dbReference type="GO" id="GO:0047296">
    <property type="term" value="F:homospermidine synthase activity"/>
    <property type="evidence" value="ECO:0007669"/>
    <property type="project" value="UniProtKB-EC"/>
</dbReference>
<protein>
    <submittedName>
        <fullName evidence="3">Homospermidine synthase</fullName>
        <ecNumber evidence="3">2.5.1.44</ecNumber>
    </submittedName>
</protein>
<dbReference type="STRING" id="1268635.Loa_01233"/>
<dbReference type="InterPro" id="IPR032095">
    <property type="entry name" value="Sacchrp_dh-like_C"/>
</dbReference>
<evidence type="ECO:0000313" key="4">
    <source>
        <dbReference type="Proteomes" id="UP000018838"/>
    </source>
</evidence>
<dbReference type="PATRIC" id="fig|1268635.3.peg.1239"/>
<dbReference type="InterPro" id="IPR023181">
    <property type="entry name" value="Homospermid_syn-like_C"/>
</dbReference>
<dbReference type="eggNOG" id="COG5310">
    <property type="taxonomic scope" value="Bacteria"/>
</dbReference>
<sequence>MLPLLFKHLEIHPEQITILTKDEEGLTITQEFGISLQLTTITEQNYLKVLANRLGKGDLLLNLSIDISSISLIRFCQQKEVLYLDLCIEPWAGFYDNSQVAPSARTNYLLRESALQLKSNKSTTAVLTHGANPGLVSHFVKQALLNMAHDNEISCSLPTTSAEWANLAMKLNIKAIHIAERDTQISNRPKKPGEFVNTWSANGFISEALQPAELGWGTHERHWPSDAGKHDHGQQGAIYLNRPGASVRVRSWTPGFGPFHGFLITHSESMSLADYLTLKDENQVSYRPTVHYAYLPCPLAELSLHELAGKEWQKQKNNVLMMDDIMTGTDELGVLLMGNKRGAYWYGSQLSIQEARQLAPHNNATTLQVAAGTLAGLLWLIEHPNKGLVEPEDLDFKYILDIATPYLGKVGGFYTDWTPLTHRESLFPENVDRTDPWQFINIRVG</sequence>
<dbReference type="EC" id="2.5.1.44" evidence="3"/>
<name>W0BDV5_9GAMM</name>
<organism evidence="3 4">
    <name type="scientific">Legionella oakridgensis ATCC 33761 = DSM 21215</name>
    <dbReference type="NCBI Taxonomy" id="1268635"/>
    <lineage>
        <taxon>Bacteria</taxon>
        <taxon>Pseudomonadati</taxon>
        <taxon>Pseudomonadota</taxon>
        <taxon>Gammaproteobacteria</taxon>
        <taxon>Legionellales</taxon>
        <taxon>Legionellaceae</taxon>
        <taxon>Legionella</taxon>
    </lineage>
</organism>
<dbReference type="Gene3D" id="3.40.50.720">
    <property type="entry name" value="NAD(P)-binding Rossmann-like Domain"/>
    <property type="match status" value="1"/>
</dbReference>
<dbReference type="HOGENOM" id="CLU_046538_0_0_6"/>
<dbReference type="Pfam" id="PF16653">
    <property type="entry name" value="Sacchrp_dh_C"/>
    <property type="match status" value="1"/>
</dbReference>
<dbReference type="InterPro" id="IPR005097">
    <property type="entry name" value="Sacchrp_dh_NADP-bd"/>
</dbReference>
<feature type="domain" description="Saccharopine dehydrogenase NADP binding" evidence="1">
    <location>
        <begin position="1"/>
        <end position="123"/>
    </location>
</feature>
<dbReference type="Pfam" id="PF03435">
    <property type="entry name" value="Sacchrp_dh_NADP"/>
    <property type="match status" value="1"/>
</dbReference>
<reference evidence="3 4" key="1">
    <citation type="journal article" date="2013" name="Int. J. Med. Microbiol.">
        <title>Legionella oakridgensis ATCC 33761 genome sequence and phenotypic characterization reveals its replication capacity in amoebae.</title>
        <authorList>
            <person name="Brzuszkiewicz E."/>
            <person name="Schulz T."/>
            <person name="Rydzewski K."/>
            <person name="Daniel R."/>
            <person name="Gillmaier N."/>
            <person name="Dittmann C."/>
            <person name="Holland G."/>
            <person name="Schunder E."/>
            <person name="Lautner M."/>
            <person name="Eisenreich W."/>
            <person name="Luck C."/>
            <person name="Heuner K."/>
        </authorList>
    </citation>
    <scope>NUCLEOTIDE SEQUENCE [LARGE SCALE GENOMIC DNA]</scope>
    <source>
        <strain>OR-10</strain>
        <strain evidence="4">ATCC 33761</strain>
    </source>
</reference>
<dbReference type="EMBL" id="CP004006">
    <property type="protein sequence ID" value="AHE66787.1"/>
    <property type="molecule type" value="Genomic_DNA"/>
</dbReference>